<gene>
    <name evidence="1" type="ORF">K0H07_23860</name>
</gene>
<dbReference type="InterPro" id="IPR025048">
    <property type="entry name" value="DUF3987"/>
</dbReference>
<accession>A0AAW4ZGJ8</accession>
<dbReference type="Proteomes" id="UP001200544">
    <property type="component" value="Unassembled WGS sequence"/>
</dbReference>
<dbReference type="EMBL" id="JAHYQA010000021">
    <property type="protein sequence ID" value="MCE9240181.1"/>
    <property type="molecule type" value="Genomic_DNA"/>
</dbReference>
<comment type="caution">
    <text evidence="1">The sequence shown here is derived from an EMBL/GenBank/DDBJ whole genome shotgun (WGS) entry which is preliminary data.</text>
</comment>
<evidence type="ECO:0000313" key="1">
    <source>
        <dbReference type="EMBL" id="MCE9240181.1"/>
    </source>
</evidence>
<dbReference type="RefSeq" id="WP_234129278.1">
    <property type="nucleotide sequence ID" value="NZ_JAHYQA010000021.1"/>
</dbReference>
<name>A0AAW4ZGJ8_BACT4</name>
<organism evidence="1 2">
    <name type="scientific">Bacteroides thetaiotaomicron</name>
    <dbReference type="NCBI Taxonomy" id="818"/>
    <lineage>
        <taxon>Bacteria</taxon>
        <taxon>Pseudomonadati</taxon>
        <taxon>Bacteroidota</taxon>
        <taxon>Bacteroidia</taxon>
        <taxon>Bacteroidales</taxon>
        <taxon>Bacteroidaceae</taxon>
        <taxon>Bacteroides</taxon>
    </lineage>
</organism>
<proteinExistence type="predicted"/>
<dbReference type="AlphaFoldDB" id="A0AAW4ZGJ8"/>
<dbReference type="Pfam" id="PF13148">
    <property type="entry name" value="DUF3987"/>
    <property type="match status" value="2"/>
</dbReference>
<evidence type="ECO:0000313" key="2">
    <source>
        <dbReference type="Proteomes" id="UP001200544"/>
    </source>
</evidence>
<reference evidence="1" key="1">
    <citation type="submission" date="2021-07" db="EMBL/GenBank/DDBJ databases">
        <title>Comparative genomics of Bacteroides fragilis group isolates reveals species-dependent resistance mechanisms and validates clinical tools for resistance prediction.</title>
        <authorList>
            <person name="Wallace M.J."/>
            <person name="Jean S."/>
            <person name="Wallace M.A."/>
            <person name="Carey-Ann B.D."/>
            <person name="Dantas G."/>
        </authorList>
    </citation>
    <scope>NUCLEOTIDE SEQUENCE</scope>
    <source>
        <strain evidence="1">BJH_160</strain>
    </source>
</reference>
<protein>
    <submittedName>
        <fullName evidence="1">DUF3987 domain-containing protein</fullName>
    </submittedName>
</protein>
<sequence>MADMTHTRLELCNMIRMEAEHTEDTGFPLDVFPQAVQSVILDMARYENYKTEFIATAMISAVSAALGGTYRIRIKGEWQSNAALYIILVGRPGLGKTPPLEAAYRPIRKHDYALFRAYESELEAWKAAGESGRKPVLRRTVVSDFTPESLLLTHNSNPRSVVILVDEIMGMFNSANRYTNGQLIEQLLTAWSGGALDVTRVSNTIPVHIEQPCINIIGTTQTKRVHELLTKGFEENGLLDRILFVLPKSREVSKWTDWDDGGEDRASMAAARWEQILGKVLALDYDTGEEERMPHVLSMDREAREYFFSWWNRKVERINRIEDDAEVDSREMKHPAQVARLALLMQVLRYAAGESHLQSVDTASVKAAIRLNGYFEDSYRRIRSFVAEDMCEDPPKVLLSLLPDTFDTKTAIAIGKELQNVSERTVMNYLKELCRSRLLRKAKAGHYEKIIYDESDKFNMTDNEPPTRNCNG</sequence>